<feature type="chain" id="PRO_5034260955" description="SH3 domain-containing protein" evidence="5">
    <location>
        <begin position="17"/>
        <end position="549"/>
    </location>
</feature>
<keyword evidence="8" id="KW-1185">Reference proteome</keyword>
<keyword evidence="1 2" id="KW-0728">SH3 domain</keyword>
<evidence type="ECO:0000256" key="3">
    <source>
        <dbReference type="SAM" id="MobiDB-lite"/>
    </source>
</evidence>
<gene>
    <name evidence="7" type="ORF">INT46_003164</name>
</gene>
<evidence type="ECO:0000259" key="6">
    <source>
        <dbReference type="PROSITE" id="PS50002"/>
    </source>
</evidence>
<dbReference type="SMART" id="SM00326">
    <property type="entry name" value="SH3"/>
    <property type="match status" value="1"/>
</dbReference>
<evidence type="ECO:0000256" key="2">
    <source>
        <dbReference type="PROSITE-ProRule" id="PRU00192"/>
    </source>
</evidence>
<feature type="signal peptide" evidence="5">
    <location>
        <begin position="1"/>
        <end position="16"/>
    </location>
</feature>
<comment type="caution">
    <text evidence="7">The sequence shown here is derived from an EMBL/GenBank/DDBJ whole genome shotgun (WGS) entry which is preliminary data.</text>
</comment>
<feature type="domain" description="SH3" evidence="6">
    <location>
        <begin position="361"/>
        <end position="422"/>
    </location>
</feature>
<dbReference type="Pfam" id="PF14604">
    <property type="entry name" value="SH3_9"/>
    <property type="match status" value="1"/>
</dbReference>
<sequence length="549" mass="60592">MLLITIISLYLAVASAEDVENTCVSLAKSKTCSAFSQFYIGLPGLAYNYPFLINTTTIEEFDERLLDYVNSTSDYLFPLGCLSSNYNPTIPYARYSLTRLCVGMIQNPSYSLPCNFDNGLNPPPLCQSTCFEWVESITCITQNPRVCSDSTQRNTSIASFTDQCNTWEGYNGTITQNCISGIANEPYSCGFGNNTHAACTYCRDHANDECCQQVTYCKQSLSAGAIVGIVIGSLVGAALIIFAAIWYYCRKRRHTPMNPFTQFLSSANTSTTVASHHNQQQRQQQQQGQLQNTAPTTAATTLNGTVGGGVPFNASKLNDIDSPFMNDKMEIVDNYSSNTIPNPLNTTTDPTKILSTNNTPLNEEFFVVVHAYPPQMPDELELNAGDIVCLALYFDDGWALGYNVTTGLKGAFPLVCISPAPEESLNQLLQMELLPTTMIDSNNNITSNTSSLQITMDKIRENARRSLSLNSYNNYNNSIHSSNSFNNHNINQSTIPKRSASYKSYDYFEIDSPSSPTLHTPLFDVNVTPTHFEQNNNTSNADSQRQPAP</sequence>
<dbReference type="SUPFAM" id="SSF50044">
    <property type="entry name" value="SH3-domain"/>
    <property type="match status" value="1"/>
</dbReference>
<organism evidence="7 8">
    <name type="scientific">Mucor plumbeus</name>
    <dbReference type="NCBI Taxonomy" id="97098"/>
    <lineage>
        <taxon>Eukaryota</taxon>
        <taxon>Fungi</taxon>
        <taxon>Fungi incertae sedis</taxon>
        <taxon>Mucoromycota</taxon>
        <taxon>Mucoromycotina</taxon>
        <taxon>Mucoromycetes</taxon>
        <taxon>Mucorales</taxon>
        <taxon>Mucorineae</taxon>
        <taxon>Mucoraceae</taxon>
        <taxon>Mucor</taxon>
    </lineage>
</organism>
<keyword evidence="4" id="KW-0472">Membrane</keyword>
<dbReference type="PROSITE" id="PS50002">
    <property type="entry name" value="SH3"/>
    <property type="match status" value="1"/>
</dbReference>
<dbReference type="AlphaFoldDB" id="A0A8H7QJ36"/>
<keyword evidence="4" id="KW-1133">Transmembrane helix</keyword>
<dbReference type="InterPro" id="IPR001452">
    <property type="entry name" value="SH3_domain"/>
</dbReference>
<dbReference type="Gene3D" id="2.30.30.40">
    <property type="entry name" value="SH3 Domains"/>
    <property type="match status" value="1"/>
</dbReference>
<reference evidence="7" key="1">
    <citation type="submission" date="2020-12" db="EMBL/GenBank/DDBJ databases">
        <title>Metabolic potential, ecology and presence of endohyphal bacteria is reflected in genomic diversity of Mucoromycotina.</title>
        <authorList>
            <person name="Muszewska A."/>
            <person name="Okrasinska A."/>
            <person name="Steczkiewicz K."/>
            <person name="Drgas O."/>
            <person name="Orlowska M."/>
            <person name="Perlinska-Lenart U."/>
            <person name="Aleksandrzak-Piekarczyk T."/>
            <person name="Szatraj K."/>
            <person name="Zielenkiewicz U."/>
            <person name="Pilsyk S."/>
            <person name="Malc E."/>
            <person name="Mieczkowski P."/>
            <person name="Kruszewska J.S."/>
            <person name="Biernat P."/>
            <person name="Pawlowska J."/>
        </authorList>
    </citation>
    <scope>NUCLEOTIDE SEQUENCE</scope>
    <source>
        <strain evidence="7">CBS 226.32</strain>
    </source>
</reference>
<evidence type="ECO:0000313" key="8">
    <source>
        <dbReference type="Proteomes" id="UP000650833"/>
    </source>
</evidence>
<evidence type="ECO:0000256" key="4">
    <source>
        <dbReference type="SAM" id="Phobius"/>
    </source>
</evidence>
<keyword evidence="4" id="KW-0812">Transmembrane</keyword>
<feature type="region of interest" description="Disordered" evidence="3">
    <location>
        <begin position="271"/>
        <end position="293"/>
    </location>
</feature>
<dbReference type="Proteomes" id="UP000650833">
    <property type="component" value="Unassembled WGS sequence"/>
</dbReference>
<accession>A0A8H7QJ36</accession>
<evidence type="ECO:0000256" key="5">
    <source>
        <dbReference type="SAM" id="SignalP"/>
    </source>
</evidence>
<feature type="region of interest" description="Disordered" evidence="3">
    <location>
        <begin position="529"/>
        <end position="549"/>
    </location>
</feature>
<feature type="transmembrane region" description="Helical" evidence="4">
    <location>
        <begin position="221"/>
        <end position="248"/>
    </location>
</feature>
<evidence type="ECO:0000313" key="7">
    <source>
        <dbReference type="EMBL" id="KAG2192451.1"/>
    </source>
</evidence>
<dbReference type="EMBL" id="JAEPRC010000725">
    <property type="protein sequence ID" value="KAG2192451.1"/>
    <property type="molecule type" value="Genomic_DNA"/>
</dbReference>
<evidence type="ECO:0000256" key="1">
    <source>
        <dbReference type="ARBA" id="ARBA00022443"/>
    </source>
</evidence>
<protein>
    <recommendedName>
        <fullName evidence="6">SH3 domain-containing protein</fullName>
    </recommendedName>
</protein>
<dbReference type="OrthoDB" id="5340910at2759"/>
<keyword evidence="5" id="KW-0732">Signal</keyword>
<proteinExistence type="predicted"/>
<feature type="compositionally biased region" description="Low complexity" evidence="3">
    <location>
        <begin position="280"/>
        <end position="293"/>
    </location>
</feature>
<dbReference type="InterPro" id="IPR036028">
    <property type="entry name" value="SH3-like_dom_sf"/>
</dbReference>
<name>A0A8H7QJ36_9FUNG</name>